<proteinExistence type="predicted"/>
<keyword evidence="3" id="KW-1185">Reference proteome</keyword>
<evidence type="ECO:0000256" key="1">
    <source>
        <dbReference type="SAM" id="Phobius"/>
    </source>
</evidence>
<dbReference type="Proteomes" id="UP000315636">
    <property type="component" value="Unassembled WGS sequence"/>
</dbReference>
<dbReference type="SUPFAM" id="SSF103473">
    <property type="entry name" value="MFS general substrate transporter"/>
    <property type="match status" value="1"/>
</dbReference>
<dbReference type="Pfam" id="PF19609">
    <property type="entry name" value="DUF6114"/>
    <property type="match status" value="1"/>
</dbReference>
<evidence type="ECO:0000313" key="2">
    <source>
        <dbReference type="EMBL" id="SMO76973.1"/>
    </source>
</evidence>
<dbReference type="EMBL" id="FXTI01000007">
    <property type="protein sequence ID" value="SMO76973.1"/>
    <property type="molecule type" value="Genomic_DNA"/>
</dbReference>
<dbReference type="InterPro" id="IPR046096">
    <property type="entry name" value="DUF6114"/>
</dbReference>
<keyword evidence="1" id="KW-0472">Membrane</keyword>
<gene>
    <name evidence="2" type="ORF">SAMN06264849_10767</name>
</gene>
<keyword evidence="1" id="KW-0812">Transmembrane</keyword>
<dbReference type="OrthoDB" id="2989489at2"/>
<feature type="transmembrane region" description="Helical" evidence="1">
    <location>
        <begin position="59"/>
        <end position="80"/>
    </location>
</feature>
<dbReference type="RefSeq" id="WP_142505873.1">
    <property type="nucleotide sequence ID" value="NZ_FXTI01000007.1"/>
</dbReference>
<feature type="transmembrane region" description="Helical" evidence="1">
    <location>
        <begin position="32"/>
        <end position="53"/>
    </location>
</feature>
<sequence length="145" mass="15817">MGEAQALGDRTIENQSDSLQHKRKSKRPKAGLILLTLAGFITLYIPLHLYWLAFVPGNFAFTGVLFGGLQLACGVIGWFFPKYVRLLGIFGVLISILSLIGALGGMLVGMLLGMVGGCLCFAWDEKKDSNKGEKDREKLKEKVAV</sequence>
<accession>A0A521DZ32</accession>
<keyword evidence="1" id="KW-1133">Transmembrane helix</keyword>
<protein>
    <submittedName>
        <fullName evidence="2">Uncharacterized protein</fullName>
    </submittedName>
</protein>
<dbReference type="AlphaFoldDB" id="A0A521DZ32"/>
<reference evidence="2 3" key="1">
    <citation type="submission" date="2017-05" db="EMBL/GenBank/DDBJ databases">
        <authorList>
            <person name="Varghese N."/>
            <person name="Submissions S."/>
        </authorList>
    </citation>
    <scope>NUCLEOTIDE SEQUENCE [LARGE SCALE GENOMIC DNA]</scope>
    <source>
        <strain evidence="2 3">DSM 45474</strain>
    </source>
</reference>
<dbReference type="InterPro" id="IPR036259">
    <property type="entry name" value="MFS_trans_sf"/>
</dbReference>
<name>A0A521DZ32_9BACL</name>
<evidence type="ECO:0000313" key="3">
    <source>
        <dbReference type="Proteomes" id="UP000315636"/>
    </source>
</evidence>
<organism evidence="2 3">
    <name type="scientific">Melghirimyces algeriensis</name>
    <dbReference type="NCBI Taxonomy" id="910412"/>
    <lineage>
        <taxon>Bacteria</taxon>
        <taxon>Bacillati</taxon>
        <taxon>Bacillota</taxon>
        <taxon>Bacilli</taxon>
        <taxon>Bacillales</taxon>
        <taxon>Thermoactinomycetaceae</taxon>
        <taxon>Melghirimyces</taxon>
    </lineage>
</organism>
<feature type="transmembrane region" description="Helical" evidence="1">
    <location>
        <begin position="87"/>
        <end position="112"/>
    </location>
</feature>